<proteinExistence type="predicted"/>
<gene>
    <name evidence="1" type="ORF">SCHCODRAFT_104068</name>
</gene>
<dbReference type="InParanoid" id="D8PQS6"/>
<organism evidence="2">
    <name type="scientific">Schizophyllum commune (strain H4-8 / FGSC 9210)</name>
    <name type="common">Split gill fungus</name>
    <dbReference type="NCBI Taxonomy" id="578458"/>
    <lineage>
        <taxon>Eukaryota</taxon>
        <taxon>Fungi</taxon>
        <taxon>Dikarya</taxon>
        <taxon>Basidiomycota</taxon>
        <taxon>Agaricomycotina</taxon>
        <taxon>Agaricomycetes</taxon>
        <taxon>Agaricomycetidae</taxon>
        <taxon>Agaricales</taxon>
        <taxon>Schizophyllaceae</taxon>
        <taxon>Schizophyllum</taxon>
    </lineage>
</organism>
<sequence length="401" mass="45453">MAPPFLELPLEIRLAVYETYLADHRVVARAQQPDNTHLRLLRVCKQMAAECEVVGFKQYASLSHEDQILSFLKCSDSRLHSRITWLDAANDARVVGSSSAQYHVSWLHRCITELANLQTLRVFDCHRAVALHRRSGLAHILGSRVQWAFERALFEPGPPPPQLSAYQLFITSLQPASIFQLAETEAVQFLRLSGNVSLCTTDLPTLRHLSLVEVTSTFFERKVEGVFRRSPLESFVYDYGQSRAPAFEMHDDFLKEVIQPHGVTLRQIVLLNCNKVTTAALRDCLADLPRLKYFALSFVTTRELDSAFIRVLPPSLEVFKIAIRTGKFQIPLEAEESSLCDAVKVNLLVRVPPPRSISIDLRDAVVGERISSWFATARQRRVHLHFGPWKVISDELGRPCD</sequence>
<dbReference type="eggNOG" id="ENOG502SND6">
    <property type="taxonomic scope" value="Eukaryota"/>
</dbReference>
<accession>D8PQS6</accession>
<dbReference type="SUPFAM" id="SSF52047">
    <property type="entry name" value="RNI-like"/>
    <property type="match status" value="1"/>
</dbReference>
<dbReference type="Proteomes" id="UP000007431">
    <property type="component" value="Unassembled WGS sequence"/>
</dbReference>
<keyword evidence="2" id="KW-1185">Reference proteome</keyword>
<dbReference type="EMBL" id="GL377302">
    <property type="protein sequence ID" value="EFJ02445.1"/>
    <property type="molecule type" value="Genomic_DNA"/>
</dbReference>
<dbReference type="OrthoDB" id="2951834at2759"/>
<dbReference type="VEuPathDB" id="FungiDB:SCHCODRAFT_02490504"/>
<evidence type="ECO:0008006" key="3">
    <source>
        <dbReference type="Google" id="ProtNLM"/>
    </source>
</evidence>
<reference evidence="1 2" key="1">
    <citation type="journal article" date="2010" name="Nat. Biotechnol.">
        <title>Genome sequence of the model mushroom Schizophyllum commune.</title>
        <authorList>
            <person name="Ohm R.A."/>
            <person name="de Jong J.F."/>
            <person name="Lugones L.G."/>
            <person name="Aerts A."/>
            <person name="Kothe E."/>
            <person name="Stajich J.E."/>
            <person name="de Vries R.P."/>
            <person name="Record E."/>
            <person name="Levasseur A."/>
            <person name="Baker S.E."/>
            <person name="Bartholomew K.A."/>
            <person name="Coutinho P.M."/>
            <person name="Erdmann S."/>
            <person name="Fowler T.J."/>
            <person name="Gathman A.C."/>
            <person name="Lombard V."/>
            <person name="Henrissat B."/>
            <person name="Knabe N."/>
            <person name="Kuees U."/>
            <person name="Lilly W.W."/>
            <person name="Lindquist E."/>
            <person name="Lucas S."/>
            <person name="Magnuson J.K."/>
            <person name="Piumi F."/>
            <person name="Raudaskoski M."/>
            <person name="Salamov A."/>
            <person name="Schmutz J."/>
            <person name="Schwarze F.W.M.R."/>
            <person name="vanKuyk P.A."/>
            <person name="Horton J.S."/>
            <person name="Grigoriev I.V."/>
            <person name="Woesten H.A.B."/>
        </authorList>
    </citation>
    <scope>NUCLEOTIDE SEQUENCE [LARGE SCALE GENOMIC DNA]</scope>
    <source>
        <strain evidence="2">H4-8 / FGSC 9210</strain>
    </source>
</reference>
<protein>
    <recommendedName>
        <fullName evidence="3">F-box domain-containing protein</fullName>
    </recommendedName>
</protein>
<evidence type="ECO:0000313" key="1">
    <source>
        <dbReference type="EMBL" id="EFJ02445.1"/>
    </source>
</evidence>
<dbReference type="KEGG" id="scm:SCHCO_02490504"/>
<feature type="non-terminal residue" evidence="1">
    <location>
        <position position="401"/>
    </location>
</feature>
<evidence type="ECO:0000313" key="2">
    <source>
        <dbReference type="Proteomes" id="UP000007431"/>
    </source>
</evidence>
<name>D8PQS6_SCHCM</name>
<dbReference type="GeneID" id="9592364"/>
<dbReference type="AlphaFoldDB" id="D8PQS6"/>
<dbReference type="RefSeq" id="XP_003037347.1">
    <property type="nucleotide sequence ID" value="XM_003037301.1"/>
</dbReference>
<dbReference type="HOGENOM" id="CLU_706076_0_0_1"/>
<dbReference type="OMA" id="YELYLEP"/>